<reference evidence="1" key="2">
    <citation type="journal article" date="2021" name="PeerJ">
        <title>Extensive microbial diversity within the chicken gut microbiome revealed by metagenomics and culture.</title>
        <authorList>
            <person name="Gilroy R."/>
            <person name="Ravi A."/>
            <person name="Getino M."/>
            <person name="Pursley I."/>
            <person name="Horton D.L."/>
            <person name="Alikhan N.F."/>
            <person name="Baker D."/>
            <person name="Gharbi K."/>
            <person name="Hall N."/>
            <person name="Watson M."/>
            <person name="Adriaenssens E.M."/>
            <person name="Foster-Nyarko E."/>
            <person name="Jarju S."/>
            <person name="Secka A."/>
            <person name="Antonio M."/>
            <person name="Oren A."/>
            <person name="Chaudhuri R.R."/>
            <person name="La Ragione R."/>
            <person name="Hildebrand F."/>
            <person name="Pallen M.J."/>
        </authorList>
    </citation>
    <scope>NUCLEOTIDE SEQUENCE</scope>
    <source>
        <strain evidence="1">ChiW13-3771</strain>
    </source>
</reference>
<dbReference type="Gene3D" id="3.40.50.1000">
    <property type="entry name" value="HAD superfamily/HAD-like"/>
    <property type="match status" value="1"/>
</dbReference>
<name>A0A9D1JDI0_9FIRM</name>
<gene>
    <name evidence="1" type="ORF">IAC96_07695</name>
</gene>
<dbReference type="InterPro" id="IPR011951">
    <property type="entry name" value="HAD-SF_hydro_IA_YjjG/PynA"/>
</dbReference>
<sequence length="227" mass="26348">MIKNILFDLDGTLFSFAECERLALKSSFKVYGRRLEQKELDKYKEINSELWKKFELGLITRNDVLQNRFKLFLKDINVDISPIQFGELYLYFLSGNFCLEFGALEVLLKLREKYKLYVVTNGTEMVQMKKINGANLINYFEAIFISENIGYNKPDVAFFDHCLSEIGCLPTECMIVGDSLSSDIQGGKNAGIFTCWYNPERLFNELEIVPDYEIHVLTELNTILQQH</sequence>
<dbReference type="PANTHER" id="PTHR47478">
    <property type="match status" value="1"/>
</dbReference>
<evidence type="ECO:0000313" key="1">
    <source>
        <dbReference type="EMBL" id="HIR88815.1"/>
    </source>
</evidence>
<protein>
    <submittedName>
        <fullName evidence="1">Noncanonical pyrimidine nucleotidase, YjjG family</fullName>
    </submittedName>
</protein>
<evidence type="ECO:0000313" key="2">
    <source>
        <dbReference type="Proteomes" id="UP000824201"/>
    </source>
</evidence>
<dbReference type="SUPFAM" id="SSF56784">
    <property type="entry name" value="HAD-like"/>
    <property type="match status" value="1"/>
</dbReference>
<accession>A0A9D1JDI0</accession>
<dbReference type="CDD" id="cd04305">
    <property type="entry name" value="HAD_Neu5Ac-Pase_like"/>
    <property type="match status" value="1"/>
</dbReference>
<dbReference type="AlphaFoldDB" id="A0A9D1JDI0"/>
<dbReference type="EMBL" id="DVHN01000097">
    <property type="protein sequence ID" value="HIR88815.1"/>
    <property type="molecule type" value="Genomic_DNA"/>
</dbReference>
<dbReference type="InterPro" id="IPR006439">
    <property type="entry name" value="HAD-SF_hydro_IA"/>
</dbReference>
<dbReference type="SFLD" id="SFLDG01129">
    <property type="entry name" value="C1.5:_HAD__Beta-PGM__Phosphata"/>
    <property type="match status" value="1"/>
</dbReference>
<dbReference type="Gene3D" id="1.10.150.240">
    <property type="entry name" value="Putative phosphatase, domain 2"/>
    <property type="match status" value="1"/>
</dbReference>
<dbReference type="InterPro" id="IPR052550">
    <property type="entry name" value="Pyrimidine_5'-ntase_YjjG"/>
</dbReference>
<proteinExistence type="predicted"/>
<dbReference type="InterPro" id="IPR023214">
    <property type="entry name" value="HAD_sf"/>
</dbReference>
<dbReference type="Pfam" id="PF00702">
    <property type="entry name" value="Hydrolase"/>
    <property type="match status" value="1"/>
</dbReference>
<dbReference type="NCBIfam" id="TIGR02254">
    <property type="entry name" value="YjjG_YfnB"/>
    <property type="match status" value="1"/>
</dbReference>
<dbReference type="InterPro" id="IPR023198">
    <property type="entry name" value="PGP-like_dom2"/>
</dbReference>
<comment type="caution">
    <text evidence="1">The sequence shown here is derived from an EMBL/GenBank/DDBJ whole genome shotgun (WGS) entry which is preliminary data.</text>
</comment>
<organism evidence="1 2">
    <name type="scientific">Candidatus Fimimorpha faecalis</name>
    <dbReference type="NCBI Taxonomy" id="2840824"/>
    <lineage>
        <taxon>Bacteria</taxon>
        <taxon>Bacillati</taxon>
        <taxon>Bacillota</taxon>
        <taxon>Clostridia</taxon>
        <taxon>Eubacteriales</taxon>
        <taxon>Candidatus Fimimorpha</taxon>
    </lineage>
</organism>
<dbReference type="NCBIfam" id="TIGR01549">
    <property type="entry name" value="HAD-SF-IA-v1"/>
    <property type="match status" value="1"/>
</dbReference>
<reference evidence="1" key="1">
    <citation type="submission" date="2020-10" db="EMBL/GenBank/DDBJ databases">
        <authorList>
            <person name="Gilroy R."/>
        </authorList>
    </citation>
    <scope>NUCLEOTIDE SEQUENCE</scope>
    <source>
        <strain evidence="1">ChiW13-3771</strain>
    </source>
</reference>
<dbReference type="InterPro" id="IPR036412">
    <property type="entry name" value="HAD-like_sf"/>
</dbReference>
<dbReference type="PRINTS" id="PR00413">
    <property type="entry name" value="HADHALOGNASE"/>
</dbReference>
<dbReference type="Proteomes" id="UP000824201">
    <property type="component" value="Unassembled WGS sequence"/>
</dbReference>
<dbReference type="GO" id="GO:0008253">
    <property type="term" value="F:5'-nucleotidase activity"/>
    <property type="evidence" value="ECO:0007669"/>
    <property type="project" value="InterPro"/>
</dbReference>
<dbReference type="SFLD" id="SFLDS00003">
    <property type="entry name" value="Haloacid_Dehalogenase"/>
    <property type="match status" value="1"/>
</dbReference>
<dbReference type="PANTHER" id="PTHR47478:SF1">
    <property type="entry name" value="PYRIMIDINE 5'-NUCLEOTIDASE YJJG"/>
    <property type="match status" value="1"/>
</dbReference>